<dbReference type="RefSeq" id="WP_140594152.1">
    <property type="nucleotide sequence ID" value="NZ_VFWZ01000004.1"/>
</dbReference>
<evidence type="ECO:0000259" key="2">
    <source>
        <dbReference type="Pfam" id="PF13239"/>
    </source>
</evidence>
<proteinExistence type="predicted"/>
<accession>A0A504J9A5</accession>
<comment type="caution">
    <text evidence="3">The sequence shown here is derived from an EMBL/GenBank/DDBJ whole genome shotgun (WGS) entry which is preliminary data.</text>
</comment>
<gene>
    <name evidence="3" type="ORF">FHK87_14135</name>
</gene>
<reference evidence="3 4" key="1">
    <citation type="submission" date="2019-06" db="EMBL/GenBank/DDBJ databases">
        <authorList>
            <person name="Meng X."/>
        </authorList>
    </citation>
    <scope>NUCLEOTIDE SEQUENCE [LARGE SCALE GENOMIC DNA]</scope>
    <source>
        <strain evidence="3 4">M625</strain>
    </source>
</reference>
<protein>
    <submittedName>
        <fullName evidence="3">2TM domain-containing protein</fullName>
    </submittedName>
</protein>
<evidence type="ECO:0000313" key="4">
    <source>
        <dbReference type="Proteomes" id="UP000315540"/>
    </source>
</evidence>
<keyword evidence="1" id="KW-0472">Membrane</keyword>
<dbReference type="AlphaFoldDB" id="A0A504J9A5"/>
<dbReference type="EMBL" id="VFWZ01000004">
    <property type="protein sequence ID" value="TPN85165.1"/>
    <property type="molecule type" value="Genomic_DNA"/>
</dbReference>
<evidence type="ECO:0000313" key="3">
    <source>
        <dbReference type="EMBL" id="TPN85165.1"/>
    </source>
</evidence>
<dbReference type="Proteomes" id="UP000315540">
    <property type="component" value="Unassembled WGS sequence"/>
</dbReference>
<sequence length="102" mass="12702">MRNLEEQKRYERAKNRVEELKKFYNNLFSYIVIIGVLAAFNYYLNQWSYAWFLWAAFGWGIGIVFHAIKAFKVNPMFNKDWEERKIRKYMEEEEGRQRQMWE</sequence>
<feature type="transmembrane region" description="Helical" evidence="1">
    <location>
        <begin position="23"/>
        <end position="43"/>
    </location>
</feature>
<feature type="domain" description="2TM" evidence="2">
    <location>
        <begin position="11"/>
        <end position="91"/>
    </location>
</feature>
<dbReference type="InterPro" id="IPR025698">
    <property type="entry name" value="2TM_dom"/>
</dbReference>
<name>A0A504J9A5_9FLAO</name>
<keyword evidence="1" id="KW-1133">Transmembrane helix</keyword>
<dbReference type="OrthoDB" id="8965954at2"/>
<keyword evidence="1" id="KW-0812">Transmembrane</keyword>
<evidence type="ECO:0000256" key="1">
    <source>
        <dbReference type="SAM" id="Phobius"/>
    </source>
</evidence>
<dbReference type="Pfam" id="PF13239">
    <property type="entry name" value="2TM"/>
    <property type="match status" value="1"/>
</dbReference>
<organism evidence="3 4">
    <name type="scientific">Aquimarina algicola</name>
    <dbReference type="NCBI Taxonomy" id="2589995"/>
    <lineage>
        <taxon>Bacteria</taxon>
        <taxon>Pseudomonadati</taxon>
        <taxon>Bacteroidota</taxon>
        <taxon>Flavobacteriia</taxon>
        <taxon>Flavobacteriales</taxon>
        <taxon>Flavobacteriaceae</taxon>
        <taxon>Aquimarina</taxon>
    </lineage>
</organism>
<keyword evidence="4" id="KW-1185">Reference proteome</keyword>
<feature type="transmembrane region" description="Helical" evidence="1">
    <location>
        <begin position="49"/>
        <end position="68"/>
    </location>
</feature>